<evidence type="ECO:0000259" key="5">
    <source>
        <dbReference type="Pfam" id="PF01625"/>
    </source>
</evidence>
<protein>
    <recommendedName>
        <fullName evidence="4">Peptide methionine sulfoxide reductase MsrA</fullName>
        <shortName evidence="4">Protein-methionine-S-oxide reductase</shortName>
        <ecNumber evidence="4">1.8.4.11</ecNumber>
    </recommendedName>
    <alternativeName>
        <fullName evidence="4">Peptide-methionine (S)-S-oxide reductase</fullName>
        <shortName evidence="4">Peptide Met(O) reductase</shortName>
    </alternativeName>
</protein>
<dbReference type="RefSeq" id="WP_010853552.1">
    <property type="nucleotide sequence ID" value="NZ_AQHR01000041.1"/>
</dbReference>
<dbReference type="PANTHER" id="PTHR43774">
    <property type="entry name" value="PEPTIDE METHIONINE SULFOXIDE REDUCTASE"/>
    <property type="match status" value="1"/>
</dbReference>
<comment type="catalytic activity">
    <reaction evidence="3 4">
        <text>[thioredoxin]-disulfide + L-methionine + H2O = L-methionine (S)-S-oxide + [thioredoxin]-dithiol</text>
        <dbReference type="Rhea" id="RHEA:19993"/>
        <dbReference type="Rhea" id="RHEA-COMP:10698"/>
        <dbReference type="Rhea" id="RHEA-COMP:10700"/>
        <dbReference type="ChEBI" id="CHEBI:15377"/>
        <dbReference type="ChEBI" id="CHEBI:29950"/>
        <dbReference type="ChEBI" id="CHEBI:50058"/>
        <dbReference type="ChEBI" id="CHEBI:57844"/>
        <dbReference type="ChEBI" id="CHEBI:58772"/>
        <dbReference type="EC" id="1.8.4.11"/>
    </reaction>
</comment>
<keyword evidence="7" id="KW-1185">Reference proteome</keyword>
<keyword evidence="1 4" id="KW-0560">Oxidoreductase</keyword>
<dbReference type="GO" id="GO:0033744">
    <property type="term" value="F:L-methionine:thioredoxin-disulfide S-oxidoreductase activity"/>
    <property type="evidence" value="ECO:0007669"/>
    <property type="project" value="RHEA"/>
</dbReference>
<dbReference type="EC" id="1.8.4.11" evidence="4"/>
<comment type="function">
    <text evidence="4">Has an important function as a repair enzyme for proteins that have been inactivated by oxidation. Catalyzes the reversible oxidation-reduction of methionine sulfoxide in proteins to methionine.</text>
</comment>
<organism evidence="6 7">
    <name type="scientific">Lunatimonas lonarensis</name>
    <dbReference type="NCBI Taxonomy" id="1232681"/>
    <lineage>
        <taxon>Bacteria</taxon>
        <taxon>Pseudomonadati</taxon>
        <taxon>Bacteroidota</taxon>
        <taxon>Cytophagia</taxon>
        <taxon>Cytophagales</taxon>
        <taxon>Cyclobacteriaceae</taxon>
    </lineage>
</organism>
<dbReference type="HAMAP" id="MF_01401">
    <property type="entry name" value="MsrA"/>
    <property type="match status" value="1"/>
</dbReference>
<feature type="domain" description="Peptide methionine sulphoxide reductase MsrA" evidence="5">
    <location>
        <begin position="18"/>
        <end position="170"/>
    </location>
</feature>
<dbReference type="Proteomes" id="UP000013909">
    <property type="component" value="Unassembled WGS sequence"/>
</dbReference>
<evidence type="ECO:0000256" key="3">
    <source>
        <dbReference type="ARBA" id="ARBA00048782"/>
    </source>
</evidence>
<accession>R7ZVN7</accession>
<evidence type="ECO:0000256" key="2">
    <source>
        <dbReference type="ARBA" id="ARBA00047806"/>
    </source>
</evidence>
<evidence type="ECO:0000313" key="7">
    <source>
        <dbReference type="Proteomes" id="UP000013909"/>
    </source>
</evidence>
<dbReference type="InterPro" id="IPR036509">
    <property type="entry name" value="Met_Sox_Rdtase_MsrA_sf"/>
</dbReference>
<evidence type="ECO:0000313" key="6">
    <source>
        <dbReference type="EMBL" id="EON78211.1"/>
    </source>
</evidence>
<gene>
    <name evidence="4" type="primary">msrA</name>
    <name evidence="6" type="ORF">ADIS_1408</name>
</gene>
<comment type="catalytic activity">
    <reaction evidence="2 4">
        <text>L-methionyl-[protein] + [thioredoxin]-disulfide + H2O = L-methionyl-(S)-S-oxide-[protein] + [thioredoxin]-dithiol</text>
        <dbReference type="Rhea" id="RHEA:14217"/>
        <dbReference type="Rhea" id="RHEA-COMP:10698"/>
        <dbReference type="Rhea" id="RHEA-COMP:10700"/>
        <dbReference type="Rhea" id="RHEA-COMP:12313"/>
        <dbReference type="Rhea" id="RHEA-COMP:12315"/>
        <dbReference type="ChEBI" id="CHEBI:15377"/>
        <dbReference type="ChEBI" id="CHEBI:16044"/>
        <dbReference type="ChEBI" id="CHEBI:29950"/>
        <dbReference type="ChEBI" id="CHEBI:44120"/>
        <dbReference type="ChEBI" id="CHEBI:50058"/>
        <dbReference type="EC" id="1.8.4.11"/>
    </reaction>
</comment>
<proteinExistence type="inferred from homology"/>
<dbReference type="NCBIfam" id="TIGR00401">
    <property type="entry name" value="msrA"/>
    <property type="match status" value="1"/>
</dbReference>
<feature type="active site" evidence="4">
    <location>
        <position position="24"/>
    </location>
</feature>
<reference evidence="6 7" key="1">
    <citation type="submission" date="2013-02" db="EMBL/GenBank/DDBJ databases">
        <title>A novel strain isolated from Lonar lake, Maharashtra, India.</title>
        <authorList>
            <person name="Singh A."/>
        </authorList>
    </citation>
    <scope>NUCLEOTIDE SEQUENCE [LARGE SCALE GENOMIC DNA]</scope>
    <source>
        <strain evidence="6 7">AK24</strain>
    </source>
</reference>
<dbReference type="Gene3D" id="3.30.1060.10">
    <property type="entry name" value="Peptide methionine sulphoxide reductase MsrA"/>
    <property type="match status" value="1"/>
</dbReference>
<dbReference type="STRING" id="1232681.ADIS_1408"/>
<dbReference type="AlphaFoldDB" id="R7ZVN7"/>
<dbReference type="EMBL" id="AQHR01000041">
    <property type="protein sequence ID" value="EON78211.1"/>
    <property type="molecule type" value="Genomic_DNA"/>
</dbReference>
<dbReference type="Pfam" id="PF01625">
    <property type="entry name" value="PMSR"/>
    <property type="match status" value="1"/>
</dbReference>
<comment type="similarity">
    <text evidence="4">Belongs to the MsrA Met sulfoxide reductase family.</text>
</comment>
<dbReference type="PANTHER" id="PTHR43774:SF1">
    <property type="entry name" value="PEPTIDE METHIONINE SULFOXIDE REDUCTASE MSRA 2"/>
    <property type="match status" value="1"/>
</dbReference>
<dbReference type="InterPro" id="IPR002569">
    <property type="entry name" value="Met_Sox_Rdtase_MsrA_dom"/>
</dbReference>
<dbReference type="SUPFAM" id="SSF55068">
    <property type="entry name" value="Peptide methionine sulfoxide reductase"/>
    <property type="match status" value="1"/>
</dbReference>
<evidence type="ECO:0000256" key="1">
    <source>
        <dbReference type="ARBA" id="ARBA00023002"/>
    </source>
</evidence>
<dbReference type="GO" id="GO:0008113">
    <property type="term" value="F:peptide-methionine (S)-S-oxide reductase activity"/>
    <property type="evidence" value="ECO:0007669"/>
    <property type="project" value="UniProtKB-UniRule"/>
</dbReference>
<sequence length="189" mass="21171">MTSIPFTIVSAEPGMELATLGAGCFWCTEAVFLKLRGVTSVQSGFSGGHIASPGYKEVVTGTTGHAEVVHIQFDPTVISYGEILSVFFAIHDPTTLNRQGADVGPQYRSAIFFHSEAQQRVAKDTIKQMEDQRTFDDPIVTEVTPFSNFYPAEDYHTNYFELNGTQPYCQFVVRPKVEKFKKLFKERLK</sequence>
<evidence type="ECO:0000256" key="4">
    <source>
        <dbReference type="HAMAP-Rule" id="MF_01401"/>
    </source>
</evidence>
<comment type="caution">
    <text evidence="6">The sequence shown here is derived from an EMBL/GenBank/DDBJ whole genome shotgun (WGS) entry which is preliminary data.</text>
</comment>
<name>R7ZVN7_9BACT</name>